<gene>
    <name evidence="2" type="ORF">CEY16_09905</name>
</gene>
<protein>
    <submittedName>
        <fullName evidence="2">GNAT family N-acetyltransferase</fullName>
    </submittedName>
</protein>
<dbReference type="InterPro" id="IPR016181">
    <property type="entry name" value="Acyl_CoA_acyltransferase"/>
</dbReference>
<proteinExistence type="predicted"/>
<keyword evidence="2" id="KW-0808">Transferase</keyword>
<sequence>MDRKWAVDCTMRELVDIWNISFEGYAVDVKMTPATMIERVANENLDLTRSVVCFERGKPAGIVMNSFREIDGKNYAWNGGTGIPVAFRGKGVSRYLMGSVDQVYKDNNVDIAVLEAISSNEKAINLYEKNGYVIDNRLKFLKAEKIVKSKLTSPTKYQIEDIPKEKIQSLSFYREEVPWQNQLKSLKGAECKWLVEDGSPVAYAVYRSSYDQLGSLERVVLHQCSIDSKSVEGEEKIRLLLADVFQVEKGDFPRVISNFPVDDGWFIEIFQKMGFEELIEQVYMKKIY</sequence>
<evidence type="ECO:0000313" key="3">
    <source>
        <dbReference type="Proteomes" id="UP000243524"/>
    </source>
</evidence>
<feature type="domain" description="N-acetyltransferase" evidence="1">
    <location>
        <begin position="1"/>
        <end position="153"/>
    </location>
</feature>
<comment type="caution">
    <text evidence="2">The sequence shown here is derived from an EMBL/GenBank/DDBJ whole genome shotgun (WGS) entry which is preliminary data.</text>
</comment>
<evidence type="ECO:0000313" key="2">
    <source>
        <dbReference type="EMBL" id="PKR77052.1"/>
    </source>
</evidence>
<dbReference type="EMBL" id="PJNH01000003">
    <property type="protein sequence ID" value="PKR77052.1"/>
    <property type="molecule type" value="Genomic_DNA"/>
</dbReference>
<evidence type="ECO:0000259" key="1">
    <source>
        <dbReference type="PROSITE" id="PS51186"/>
    </source>
</evidence>
<dbReference type="InterPro" id="IPR000182">
    <property type="entry name" value="GNAT_dom"/>
</dbReference>
<keyword evidence="3" id="KW-1185">Reference proteome</keyword>
<organism evidence="2 3">
    <name type="scientific">Halalkalibacillus sediminis</name>
    <dbReference type="NCBI Taxonomy" id="2018042"/>
    <lineage>
        <taxon>Bacteria</taxon>
        <taxon>Bacillati</taxon>
        <taxon>Bacillota</taxon>
        <taxon>Bacilli</taxon>
        <taxon>Bacillales</taxon>
        <taxon>Bacillaceae</taxon>
        <taxon>Halalkalibacillus</taxon>
    </lineage>
</organism>
<dbReference type="Gene3D" id="3.40.630.30">
    <property type="match status" value="1"/>
</dbReference>
<dbReference type="Pfam" id="PF00583">
    <property type="entry name" value="Acetyltransf_1"/>
    <property type="match status" value="1"/>
</dbReference>
<dbReference type="AlphaFoldDB" id="A0A2I0QRU5"/>
<name>A0A2I0QRU5_9BACI</name>
<dbReference type="PROSITE" id="PS51186">
    <property type="entry name" value="GNAT"/>
    <property type="match status" value="1"/>
</dbReference>
<dbReference type="Proteomes" id="UP000243524">
    <property type="component" value="Unassembled WGS sequence"/>
</dbReference>
<dbReference type="GO" id="GO:0016747">
    <property type="term" value="F:acyltransferase activity, transferring groups other than amino-acyl groups"/>
    <property type="evidence" value="ECO:0007669"/>
    <property type="project" value="InterPro"/>
</dbReference>
<dbReference type="SUPFAM" id="SSF55729">
    <property type="entry name" value="Acyl-CoA N-acyltransferases (Nat)"/>
    <property type="match status" value="1"/>
</dbReference>
<reference evidence="2 3" key="1">
    <citation type="submission" date="2017-06" db="EMBL/GenBank/DDBJ databases">
        <title>the draft geome sequence of Illustriluteabacillus marina B3227.</title>
        <authorList>
            <person name="He R.-H."/>
            <person name="Du Z.-J."/>
        </authorList>
    </citation>
    <scope>NUCLEOTIDE SEQUENCE [LARGE SCALE GENOMIC DNA]</scope>
    <source>
        <strain evidence="2 3">B3227</strain>
    </source>
</reference>
<dbReference type="RefSeq" id="WP_101331855.1">
    <property type="nucleotide sequence ID" value="NZ_PJNH01000003.1"/>
</dbReference>
<dbReference type="OrthoDB" id="4228396at2"/>
<accession>A0A2I0QRU5</accession>